<feature type="compositionally biased region" description="Low complexity" evidence="1">
    <location>
        <begin position="384"/>
        <end position="396"/>
    </location>
</feature>
<feature type="region of interest" description="Disordered" evidence="1">
    <location>
        <begin position="747"/>
        <end position="821"/>
    </location>
</feature>
<feature type="compositionally biased region" description="Low complexity" evidence="1">
    <location>
        <begin position="279"/>
        <end position="300"/>
    </location>
</feature>
<dbReference type="OrthoDB" id="273812at2759"/>
<feature type="compositionally biased region" description="Low complexity" evidence="1">
    <location>
        <begin position="759"/>
        <end position="776"/>
    </location>
</feature>
<feature type="compositionally biased region" description="Low complexity" evidence="1">
    <location>
        <begin position="789"/>
        <end position="800"/>
    </location>
</feature>
<dbReference type="AlphaFoldDB" id="A0A0N0P938"/>
<feature type="compositionally biased region" description="Low complexity" evidence="1">
    <location>
        <begin position="308"/>
        <end position="341"/>
    </location>
</feature>
<evidence type="ECO:0000313" key="3">
    <source>
        <dbReference type="Proteomes" id="UP000038009"/>
    </source>
</evidence>
<feature type="region of interest" description="Disordered" evidence="1">
    <location>
        <begin position="681"/>
        <end position="702"/>
    </location>
</feature>
<feature type="compositionally biased region" description="Basic and acidic residues" evidence="1">
    <location>
        <begin position="405"/>
        <end position="415"/>
    </location>
</feature>
<feature type="compositionally biased region" description="Basic and acidic residues" evidence="1">
    <location>
        <begin position="361"/>
        <end position="375"/>
    </location>
</feature>
<feature type="region of interest" description="Disordered" evidence="1">
    <location>
        <begin position="580"/>
        <end position="600"/>
    </location>
</feature>
<feature type="region of interest" description="Disordered" evidence="1">
    <location>
        <begin position="31"/>
        <end position="50"/>
    </location>
</feature>
<dbReference type="EMBL" id="LJSK01000003">
    <property type="protein sequence ID" value="KPI90666.1"/>
    <property type="molecule type" value="Genomic_DNA"/>
</dbReference>
<feature type="region of interest" description="Disordered" evidence="1">
    <location>
        <begin position="65"/>
        <end position="94"/>
    </location>
</feature>
<feature type="region of interest" description="Disordered" evidence="1">
    <location>
        <begin position="361"/>
        <end position="441"/>
    </location>
</feature>
<dbReference type="OMA" id="AQPYYND"/>
<sequence length="821" mass="88063">MASPQYSTPYSQLSYPSYTPLSVLPVKPDGSLAWSSSSSQHRPSNSSDANLRLLRAAVRSDVTLRNNTATTSLPAHAEATHGTAGTGWPAPNTGLAQRRTTGVCVVSTQSTRTNAPLYAPQPAMELPPASSQHHSLPASTVRYSDIDRVQSLPNAALLHRGSPLRGTTRTITPHVVAVDGTEVDAQSDVVCAGEAVPYLCAFQEECQSLLALLSASPAPVRPAVAAPPGALQPSPYQPVQSSHKEVQHPALLASTTNPTPFSNSLDAAPTLRPAPVPPELATLPTSLPTTASVAVPLSSVSPPPPPSSSSSLQPSLSPLASAPPESASTAANAAAASPPTSTTYAQLLQEMDELASLLQHDDSTDAPPEQHDRQGQQKQRRQLSSSPEGPHSSASALTSPPTFVDQDRGTPEKQRRLSRPSSGQINCRPEQHPSSTSRLAPSAAELIAPSPSSFWAAQLLKWVTFLIERKQGVLRSIQSFENTRAPHRRGATAANSATEEALSRESAAVKAAAGLLQLLRSLNPTASVVEGWTSQQQRQMCTRVANMLAELTSSEETVVADLLNDAAAGATMEREGVMKQNDARSGGHPSAVSVTPPAPAVSLPPEYRDDMLETLALLESLSKENEALKLQVMNTQGELRTLRDEVRSGRDARNAIVAHFERVSQQNTDLTSRLRDAEARLREAETQTRANPQEDVLRDQLDRQTSNLRAVRRELDDTKEECDALRRTVLQLRETVVRHRTAIDLLTRHRREREHSEPAARPSSSRQASLRQSSPPMQLIEDILSGACDALSSTLTSATNSEEEEEDYDVSNEASSDNDHA</sequence>
<evidence type="ECO:0000313" key="2">
    <source>
        <dbReference type="EMBL" id="KPI90666.1"/>
    </source>
</evidence>
<keyword evidence="3" id="KW-1185">Reference proteome</keyword>
<feature type="region of interest" description="Disordered" evidence="1">
    <location>
        <begin position="253"/>
        <end position="341"/>
    </location>
</feature>
<feature type="compositionally biased region" description="Polar residues" evidence="1">
    <location>
        <begin position="253"/>
        <end position="265"/>
    </location>
</feature>
<dbReference type="Proteomes" id="UP000038009">
    <property type="component" value="Unassembled WGS sequence"/>
</dbReference>
<gene>
    <name evidence="2" type="ORF">ABL78_0262</name>
</gene>
<feature type="compositionally biased region" description="Low complexity" evidence="1">
    <location>
        <begin position="75"/>
        <end position="87"/>
    </location>
</feature>
<reference evidence="2 3" key="1">
    <citation type="journal article" date="2015" name="PLoS Pathog.">
        <title>Leptomonas seymouri: Adaptations to the Dixenous Life Cycle Analyzed by Genome Sequencing, Transcriptome Profiling and Co-infection with Leishmania donovani.</title>
        <authorList>
            <person name="Kraeva N."/>
            <person name="Butenko A."/>
            <person name="Hlavacova J."/>
            <person name="Kostygov A."/>
            <person name="Myskova J."/>
            <person name="Grybchuk D."/>
            <person name="Lestinova T."/>
            <person name="Votypka J."/>
            <person name="Volf P."/>
            <person name="Opperdoes F."/>
            <person name="Flegontov P."/>
            <person name="Lukes J."/>
            <person name="Yurchenko V."/>
        </authorList>
    </citation>
    <scope>NUCLEOTIDE SEQUENCE [LARGE SCALE GENOMIC DNA]</scope>
    <source>
        <strain evidence="2 3">ATCC 30220</strain>
    </source>
</reference>
<comment type="caution">
    <text evidence="2">The sequence shown here is derived from an EMBL/GenBank/DDBJ whole genome shotgun (WGS) entry which is preliminary data.</text>
</comment>
<dbReference type="VEuPathDB" id="TriTrypDB:Lsey_0003_0590"/>
<evidence type="ECO:0000256" key="1">
    <source>
        <dbReference type="SAM" id="MobiDB-lite"/>
    </source>
</evidence>
<protein>
    <submittedName>
        <fullName evidence="2">Uncharacterized protein</fullName>
    </submittedName>
</protein>
<proteinExistence type="predicted"/>
<feature type="compositionally biased region" description="Low complexity" evidence="1">
    <location>
        <begin position="589"/>
        <end position="600"/>
    </location>
</feature>
<accession>A0A0N0P938</accession>
<feature type="compositionally biased region" description="Low complexity" evidence="1">
    <location>
        <begin position="35"/>
        <end position="47"/>
    </location>
</feature>
<feature type="compositionally biased region" description="Acidic residues" evidence="1">
    <location>
        <begin position="801"/>
        <end position="810"/>
    </location>
</feature>
<organism evidence="2 3">
    <name type="scientific">Leptomonas seymouri</name>
    <dbReference type="NCBI Taxonomy" id="5684"/>
    <lineage>
        <taxon>Eukaryota</taxon>
        <taxon>Discoba</taxon>
        <taxon>Euglenozoa</taxon>
        <taxon>Kinetoplastea</taxon>
        <taxon>Metakinetoplastina</taxon>
        <taxon>Trypanosomatida</taxon>
        <taxon>Trypanosomatidae</taxon>
        <taxon>Leishmaniinae</taxon>
        <taxon>Leptomonas</taxon>
    </lineage>
</organism>
<name>A0A0N0P938_LEPSE</name>
<dbReference type="Gene3D" id="1.10.287.1490">
    <property type="match status" value="1"/>
</dbReference>